<dbReference type="InterPro" id="IPR010287">
    <property type="entry name" value="DUF892_YciF-like"/>
</dbReference>
<name>A0A7W6D3U7_9HYPH</name>
<accession>A0A7W6D3U7</accession>
<proteinExistence type="predicted"/>
<protein>
    <submittedName>
        <fullName evidence="2">Ferritin-like metal-binding protein YciE</fullName>
    </submittedName>
</protein>
<dbReference type="Gene3D" id="1.20.1260.10">
    <property type="match status" value="1"/>
</dbReference>
<comment type="caution">
    <text evidence="2">The sequence shown here is derived from an EMBL/GenBank/DDBJ whole genome shotgun (WGS) entry which is preliminary data.</text>
</comment>
<evidence type="ECO:0000313" key="2">
    <source>
        <dbReference type="EMBL" id="MBB3972673.1"/>
    </source>
</evidence>
<keyword evidence="3" id="KW-1185">Reference proteome</keyword>
<feature type="coiled-coil region" evidence="1">
    <location>
        <begin position="31"/>
        <end position="79"/>
    </location>
</feature>
<evidence type="ECO:0000313" key="3">
    <source>
        <dbReference type="Proteomes" id="UP000528964"/>
    </source>
</evidence>
<dbReference type="InterPro" id="IPR009078">
    <property type="entry name" value="Ferritin-like_SF"/>
</dbReference>
<sequence length="173" mass="19092">MATFDQDVVRSTFVVGLRDAHAVENQALSLIDRQLDRLKNYDEVADQLRRHRGETEQQIRRLEEILASLDESHSALKDAALSLGGNLAALGHTIAGDEILKNTFANFAFENFEAASYRSLITVAEAGSFTAAVPLLQTTLDEELAMAAWLEERVPAITTKYLTLSSQGEKADR</sequence>
<dbReference type="Pfam" id="PF05974">
    <property type="entry name" value="DUF892"/>
    <property type="match status" value="1"/>
</dbReference>
<evidence type="ECO:0000256" key="1">
    <source>
        <dbReference type="SAM" id="Coils"/>
    </source>
</evidence>
<dbReference type="InterPro" id="IPR012347">
    <property type="entry name" value="Ferritin-like"/>
</dbReference>
<keyword evidence="1" id="KW-0175">Coiled coil</keyword>
<dbReference type="Proteomes" id="UP000528964">
    <property type="component" value="Unassembled WGS sequence"/>
</dbReference>
<dbReference type="AlphaFoldDB" id="A0A7W6D3U7"/>
<gene>
    <name evidence="2" type="ORF">GGR24_001330</name>
</gene>
<dbReference type="SUPFAM" id="SSF47240">
    <property type="entry name" value="Ferritin-like"/>
    <property type="match status" value="1"/>
</dbReference>
<reference evidence="2 3" key="1">
    <citation type="submission" date="2020-08" db="EMBL/GenBank/DDBJ databases">
        <title>Genomic Encyclopedia of Type Strains, Phase IV (KMG-IV): sequencing the most valuable type-strain genomes for metagenomic binning, comparative biology and taxonomic classification.</title>
        <authorList>
            <person name="Goeker M."/>
        </authorList>
    </citation>
    <scope>NUCLEOTIDE SEQUENCE [LARGE SCALE GENOMIC DNA]</scope>
    <source>
        <strain evidence="2 3">DSM 25481</strain>
    </source>
</reference>
<dbReference type="RefSeq" id="WP_183394563.1">
    <property type="nucleotide sequence ID" value="NZ_JACIDR010000002.1"/>
</dbReference>
<dbReference type="EMBL" id="JACIDR010000002">
    <property type="protein sequence ID" value="MBB3972673.1"/>
    <property type="molecule type" value="Genomic_DNA"/>
</dbReference>
<organism evidence="2 3">
    <name type="scientific">Hansschlegelia beijingensis</name>
    <dbReference type="NCBI Taxonomy" id="1133344"/>
    <lineage>
        <taxon>Bacteria</taxon>
        <taxon>Pseudomonadati</taxon>
        <taxon>Pseudomonadota</taxon>
        <taxon>Alphaproteobacteria</taxon>
        <taxon>Hyphomicrobiales</taxon>
        <taxon>Methylopilaceae</taxon>
        <taxon>Hansschlegelia</taxon>
    </lineage>
</organism>